<protein>
    <submittedName>
        <fullName evidence="1">Dehydrogenase</fullName>
    </submittedName>
</protein>
<sequence length="43" mass="5260">MADNFLERHMLDYEKKKAKWIARKKHIKLKGHNRIEKPEDEAL</sequence>
<dbReference type="RefSeq" id="WP_022317323.1">
    <property type="nucleotide sequence ID" value="NZ_DAIPDX010000002.1"/>
</dbReference>
<keyword evidence="2" id="KW-1185">Reference proteome</keyword>
<reference evidence="1 2" key="1">
    <citation type="submission" date="2015-01" db="EMBL/GenBank/DDBJ databases">
        <title>Comparative genomics of non-oral Prevotella species.</title>
        <authorList>
            <person name="Accetto T."/>
            <person name="Nograsek B."/>
            <person name="Avgustin G."/>
        </authorList>
    </citation>
    <scope>NUCLEOTIDE SEQUENCE [LARGE SCALE GENOMIC DNA]</scope>
    <source>
        <strain evidence="1 2">P5-119</strain>
    </source>
</reference>
<evidence type="ECO:0000313" key="1">
    <source>
        <dbReference type="EMBL" id="KIP61873.1"/>
    </source>
</evidence>
<evidence type="ECO:0000313" key="2">
    <source>
        <dbReference type="Proteomes" id="UP000032046"/>
    </source>
</evidence>
<dbReference type="EMBL" id="JXQK01000061">
    <property type="protein sequence ID" value="KIP61873.1"/>
    <property type="molecule type" value="Genomic_DNA"/>
</dbReference>
<organism evidence="1 2">
    <name type="scientific">Prevotella pectinovora</name>
    <dbReference type="NCBI Taxonomy" id="1602169"/>
    <lineage>
        <taxon>Bacteria</taxon>
        <taxon>Pseudomonadati</taxon>
        <taxon>Bacteroidota</taxon>
        <taxon>Bacteroidia</taxon>
        <taxon>Bacteroidales</taxon>
        <taxon>Prevotellaceae</taxon>
        <taxon>Prevotella</taxon>
    </lineage>
</organism>
<dbReference type="STRING" id="1602171.ST44_08075"/>
<gene>
    <name evidence="1" type="ORF">ST44_08075</name>
</gene>
<dbReference type="Proteomes" id="UP000032046">
    <property type="component" value="Unassembled WGS sequence"/>
</dbReference>
<proteinExistence type="predicted"/>
<accession>A0A0D0HBZ5</accession>
<dbReference type="GeneID" id="93483396"/>
<dbReference type="AlphaFoldDB" id="A0A0D0HBZ5"/>
<name>A0A0D0HBZ5_9BACT</name>
<comment type="caution">
    <text evidence="1">The sequence shown here is derived from an EMBL/GenBank/DDBJ whole genome shotgun (WGS) entry which is preliminary data.</text>
</comment>